<protein>
    <submittedName>
        <fullName evidence="1">NAD binding domain of 6-phosphogluconate dehydrogenase</fullName>
    </submittedName>
</protein>
<dbReference type="RefSeq" id="WP_143068373.1">
    <property type="nucleotide sequence ID" value="NZ_FNZA01000013.1"/>
</dbReference>
<dbReference type="Proteomes" id="UP000199223">
    <property type="component" value="Unassembled WGS sequence"/>
</dbReference>
<evidence type="ECO:0000313" key="2">
    <source>
        <dbReference type="Proteomes" id="UP000199223"/>
    </source>
</evidence>
<dbReference type="AlphaFoldDB" id="A0A1H7AQ28"/>
<dbReference type="EMBL" id="FNZA01000013">
    <property type="protein sequence ID" value="SEJ65957.1"/>
    <property type="molecule type" value="Genomic_DNA"/>
</dbReference>
<keyword evidence="2" id="KW-1185">Reference proteome</keyword>
<name>A0A1H7AQ28_9DEIO</name>
<dbReference type="OrthoDB" id="9786703at2"/>
<reference evidence="2" key="1">
    <citation type="submission" date="2016-10" db="EMBL/GenBank/DDBJ databases">
        <authorList>
            <person name="Varghese N."/>
            <person name="Submissions S."/>
        </authorList>
    </citation>
    <scope>NUCLEOTIDE SEQUENCE [LARGE SCALE GENOMIC DNA]</scope>
    <source>
        <strain evidence="2">CGMCC 1.10218</strain>
    </source>
</reference>
<sequence length="53" mass="5503">MVGGSEEGFARARPVFGAVGKNIVHIGGPGAGQVTNICDQIGVLPTIQRSQRR</sequence>
<gene>
    <name evidence="1" type="ORF">SAMN04488058_11347</name>
</gene>
<proteinExistence type="predicted"/>
<accession>A0A1H7AQ28</accession>
<dbReference type="Gene3D" id="3.40.50.720">
    <property type="entry name" value="NAD(P)-binding Rossmann-like Domain"/>
    <property type="match status" value="1"/>
</dbReference>
<dbReference type="STRING" id="856736.SAMN04488058_11347"/>
<evidence type="ECO:0000313" key="1">
    <source>
        <dbReference type="EMBL" id="SEJ65957.1"/>
    </source>
</evidence>
<organism evidence="1 2">
    <name type="scientific">Deinococcus reticulitermitis</name>
    <dbReference type="NCBI Taxonomy" id="856736"/>
    <lineage>
        <taxon>Bacteria</taxon>
        <taxon>Thermotogati</taxon>
        <taxon>Deinococcota</taxon>
        <taxon>Deinococci</taxon>
        <taxon>Deinococcales</taxon>
        <taxon>Deinococcaceae</taxon>
        <taxon>Deinococcus</taxon>
    </lineage>
</organism>